<evidence type="ECO:0000259" key="3">
    <source>
        <dbReference type="Pfam" id="PF11972"/>
    </source>
</evidence>
<feature type="domain" description="DUF1612" evidence="2">
    <location>
        <begin position="216"/>
        <end position="341"/>
    </location>
</feature>
<dbReference type="Proteomes" id="UP000507954">
    <property type="component" value="Unassembled WGS sequence"/>
</dbReference>
<dbReference type="AlphaFoldDB" id="A0A508X735"/>
<organism evidence="4">
    <name type="scientific">Sinorhizobium medicae</name>
    <dbReference type="NCBI Taxonomy" id="110321"/>
    <lineage>
        <taxon>Bacteria</taxon>
        <taxon>Pseudomonadati</taxon>
        <taxon>Pseudomonadota</taxon>
        <taxon>Alphaproteobacteria</taxon>
        <taxon>Hyphomicrobiales</taxon>
        <taxon>Rhizobiaceae</taxon>
        <taxon>Sinorhizobium/Ensifer group</taxon>
        <taxon>Sinorhizobium</taxon>
    </lineage>
</organism>
<feature type="domain" description="HTH DNA binding" evidence="3">
    <location>
        <begin position="350"/>
        <end position="403"/>
    </location>
</feature>
<proteinExistence type="predicted"/>
<dbReference type="EMBL" id="CABFNB010000118">
    <property type="protein sequence ID" value="VTZ63605.1"/>
    <property type="molecule type" value="Genomic_DNA"/>
</dbReference>
<feature type="region of interest" description="Disordered" evidence="1">
    <location>
        <begin position="135"/>
        <end position="166"/>
    </location>
</feature>
<sequence>MSVMEGRGVLPSVLPTMRCVLMRYEIPDPLDPALLPALMVAEDALARLDERTGRHAVAAGFRERGQFFDATAALWVAGELVHVEDLVLHDSHMDARAPSHELTIAHAVLRARRRLELADPDWAFSASGLSALRGEGGAVPNYEPRERSDPEGEANSTDAPVDPMDSSLSDAFAEIDAAIARSERLLEIHAGSVTEADSAAVEMQTSRMEPTGQLGLLFDEEWDEAARLDAWRAVLPVADQLPATLGAAVLFDAWERIEPLRRQHWLGSLLVGAYLRVRGKVGSHVLAYNTGLKTIRHERRRSKDRLTRLAGFLEAMSAAAELGMKELDRLSLAKTQMEMRIRDRRSNSNLPGLIDLVLSRPIVSGPLIARHLGITPRGALNLVRELGVREMTGRGRYRGWGVL</sequence>
<dbReference type="InterPro" id="IPR048017">
    <property type="entry name" value="Y4cF-like"/>
</dbReference>
<name>A0A508X735_9HYPH</name>
<protein>
    <submittedName>
        <fullName evidence="4">Uncharacterized protein</fullName>
    </submittedName>
</protein>
<accession>A0A508X735</accession>
<dbReference type="InterPro" id="IPR021068">
    <property type="entry name" value="HTH_DNA-bd"/>
</dbReference>
<dbReference type="NCBIfam" id="NF040876">
    <property type="entry name" value="RHE_PE00001_fam"/>
    <property type="match status" value="1"/>
</dbReference>
<evidence type="ECO:0000256" key="1">
    <source>
        <dbReference type="SAM" id="MobiDB-lite"/>
    </source>
</evidence>
<dbReference type="InterPro" id="IPR011670">
    <property type="entry name" value="DUF1612"/>
</dbReference>
<evidence type="ECO:0000259" key="2">
    <source>
        <dbReference type="Pfam" id="PF07756"/>
    </source>
</evidence>
<gene>
    <name evidence="4" type="ORF">EMEDMD4_500161</name>
</gene>
<dbReference type="Pfam" id="PF11972">
    <property type="entry name" value="HTH_13"/>
    <property type="match status" value="1"/>
</dbReference>
<evidence type="ECO:0000313" key="4">
    <source>
        <dbReference type="EMBL" id="VTZ63605.1"/>
    </source>
</evidence>
<reference evidence="4" key="1">
    <citation type="submission" date="2019-06" db="EMBL/GenBank/DDBJ databases">
        <authorList>
            <person name="Le Quere A."/>
            <person name="Colella S."/>
        </authorList>
    </citation>
    <scope>NUCLEOTIDE SEQUENCE</scope>
    <source>
        <strain evidence="4">EmedicaeMD41</strain>
    </source>
</reference>
<dbReference type="Pfam" id="PF07756">
    <property type="entry name" value="DUF1612"/>
    <property type="match status" value="1"/>
</dbReference>